<name>A0AAV4ILQ7_9GAST</name>
<dbReference type="EMBL" id="BMAT01006367">
    <property type="protein sequence ID" value="GFS11162.1"/>
    <property type="molecule type" value="Genomic_DNA"/>
</dbReference>
<evidence type="ECO:0000313" key="1">
    <source>
        <dbReference type="EMBL" id="GFS11162.1"/>
    </source>
</evidence>
<proteinExistence type="predicted"/>
<comment type="caution">
    <text evidence="1">The sequence shown here is derived from an EMBL/GenBank/DDBJ whole genome shotgun (WGS) entry which is preliminary data.</text>
</comment>
<dbReference type="AlphaFoldDB" id="A0AAV4ILQ7"/>
<keyword evidence="2" id="KW-1185">Reference proteome</keyword>
<reference evidence="1 2" key="1">
    <citation type="journal article" date="2021" name="Elife">
        <title>Chloroplast acquisition without the gene transfer in kleptoplastic sea slugs, Plakobranchus ocellatus.</title>
        <authorList>
            <person name="Maeda T."/>
            <person name="Takahashi S."/>
            <person name="Yoshida T."/>
            <person name="Shimamura S."/>
            <person name="Takaki Y."/>
            <person name="Nagai Y."/>
            <person name="Toyoda A."/>
            <person name="Suzuki Y."/>
            <person name="Arimoto A."/>
            <person name="Ishii H."/>
            <person name="Satoh N."/>
            <person name="Nishiyama T."/>
            <person name="Hasebe M."/>
            <person name="Maruyama T."/>
            <person name="Minagawa J."/>
            <person name="Obokata J."/>
            <person name="Shigenobu S."/>
        </authorList>
    </citation>
    <scope>NUCLEOTIDE SEQUENCE [LARGE SCALE GENOMIC DNA]</scope>
</reference>
<organism evidence="1 2">
    <name type="scientific">Elysia marginata</name>
    <dbReference type="NCBI Taxonomy" id="1093978"/>
    <lineage>
        <taxon>Eukaryota</taxon>
        <taxon>Metazoa</taxon>
        <taxon>Spiralia</taxon>
        <taxon>Lophotrochozoa</taxon>
        <taxon>Mollusca</taxon>
        <taxon>Gastropoda</taxon>
        <taxon>Heterobranchia</taxon>
        <taxon>Euthyneura</taxon>
        <taxon>Panpulmonata</taxon>
        <taxon>Sacoglossa</taxon>
        <taxon>Placobranchoidea</taxon>
        <taxon>Plakobranchidae</taxon>
        <taxon>Elysia</taxon>
    </lineage>
</organism>
<evidence type="ECO:0000313" key="2">
    <source>
        <dbReference type="Proteomes" id="UP000762676"/>
    </source>
</evidence>
<dbReference type="Proteomes" id="UP000762676">
    <property type="component" value="Unassembled WGS sequence"/>
</dbReference>
<protein>
    <submittedName>
        <fullName evidence="1">Uncharacterized protein</fullName>
    </submittedName>
</protein>
<gene>
    <name evidence="1" type="ORF">ElyMa_003078600</name>
</gene>
<sequence length="117" mass="13512">MAIVFCVRKVLSSESFCHMARPTRLDDESNFDHLKTSTDEENTTFVYDLIKFNMKMKMREIILTLRISESVRKMGSNIAIESHKLRRVEISQHRLSDVNKTNLIADDETGVHPSIQA</sequence>
<accession>A0AAV4ILQ7</accession>